<feature type="transmembrane region" description="Helical" evidence="1">
    <location>
        <begin position="99"/>
        <end position="124"/>
    </location>
</feature>
<dbReference type="EnsemblMetazoa" id="GBRI035650-RA">
    <property type="protein sequence ID" value="GBRI035650-PA"/>
    <property type="gene ID" value="GBRI035650"/>
</dbReference>
<proteinExistence type="predicted"/>
<organism evidence="2 3">
    <name type="scientific">Glossina brevipalpis</name>
    <dbReference type="NCBI Taxonomy" id="37001"/>
    <lineage>
        <taxon>Eukaryota</taxon>
        <taxon>Metazoa</taxon>
        <taxon>Ecdysozoa</taxon>
        <taxon>Arthropoda</taxon>
        <taxon>Hexapoda</taxon>
        <taxon>Insecta</taxon>
        <taxon>Pterygota</taxon>
        <taxon>Neoptera</taxon>
        <taxon>Endopterygota</taxon>
        <taxon>Diptera</taxon>
        <taxon>Brachycera</taxon>
        <taxon>Muscomorpha</taxon>
        <taxon>Hippoboscoidea</taxon>
        <taxon>Glossinidae</taxon>
        <taxon>Glossina</taxon>
    </lineage>
</organism>
<keyword evidence="1" id="KW-0472">Membrane</keyword>
<sequence>MENHNEKEIGHYYLSTMFISKMEKKKVEDELAELLFILIAHIRLRGFELKEEYINKHGPTFSAHKVTILRVCLLRSGFDSLLPKQDLNQHHIRIISCSFLVIIDLVVKWTISMLEFALVFYHVFVTMSFSTSDYKMPDEGLDREKTQPRILNQLKSTVMTRSYNL</sequence>
<keyword evidence="3" id="KW-1185">Reference proteome</keyword>
<evidence type="ECO:0000256" key="1">
    <source>
        <dbReference type="SAM" id="Phobius"/>
    </source>
</evidence>
<dbReference type="Proteomes" id="UP000091820">
    <property type="component" value="Unassembled WGS sequence"/>
</dbReference>
<evidence type="ECO:0000313" key="3">
    <source>
        <dbReference type="Proteomes" id="UP000091820"/>
    </source>
</evidence>
<reference evidence="2" key="2">
    <citation type="submission" date="2020-05" db="UniProtKB">
        <authorList>
            <consortium name="EnsemblMetazoa"/>
        </authorList>
    </citation>
    <scope>IDENTIFICATION</scope>
    <source>
        <strain evidence="2">IAEA</strain>
    </source>
</reference>
<reference evidence="3" key="1">
    <citation type="submission" date="2014-03" db="EMBL/GenBank/DDBJ databases">
        <authorList>
            <person name="Aksoy S."/>
            <person name="Warren W."/>
            <person name="Wilson R.K."/>
        </authorList>
    </citation>
    <scope>NUCLEOTIDE SEQUENCE [LARGE SCALE GENOMIC DNA]</scope>
    <source>
        <strain evidence="3">IAEA</strain>
    </source>
</reference>
<keyword evidence="1" id="KW-0812">Transmembrane</keyword>
<accession>A0A1A9WX61</accession>
<dbReference type="AlphaFoldDB" id="A0A1A9WX61"/>
<name>A0A1A9WX61_9MUSC</name>
<protein>
    <submittedName>
        <fullName evidence="2">Uncharacterized protein</fullName>
    </submittedName>
</protein>
<dbReference type="VEuPathDB" id="VectorBase:GBRI035650"/>
<evidence type="ECO:0000313" key="2">
    <source>
        <dbReference type="EnsemblMetazoa" id="GBRI035650-PA"/>
    </source>
</evidence>
<keyword evidence="1" id="KW-1133">Transmembrane helix</keyword>